<evidence type="ECO:0000313" key="1">
    <source>
        <dbReference type="EMBL" id="OQK15677.1"/>
    </source>
</evidence>
<dbReference type="EMBL" id="LPUF01000003">
    <property type="protein sequence ID" value="OQK15677.1"/>
    <property type="molecule type" value="Genomic_DNA"/>
</dbReference>
<dbReference type="STRING" id="1420851.AU255_15795"/>
<organism evidence="1 2">
    <name type="scientific">Methyloprofundus sedimenti</name>
    <dbReference type="NCBI Taxonomy" id="1420851"/>
    <lineage>
        <taxon>Bacteria</taxon>
        <taxon>Pseudomonadati</taxon>
        <taxon>Pseudomonadota</taxon>
        <taxon>Gammaproteobacteria</taxon>
        <taxon>Methylococcales</taxon>
        <taxon>Methylococcaceae</taxon>
        <taxon>Methyloprofundus</taxon>
    </lineage>
</organism>
<dbReference type="RefSeq" id="WP_080523915.1">
    <property type="nucleotide sequence ID" value="NZ_LPUF01000003.1"/>
</dbReference>
<dbReference type="Gene3D" id="3.30.450.20">
    <property type="entry name" value="PAS domain"/>
    <property type="match status" value="1"/>
</dbReference>
<dbReference type="OrthoDB" id="9816309at2"/>
<gene>
    <name evidence="1" type="ORF">AU255_15795</name>
</gene>
<sequence length="121" mass="13789">MITVNDELHNKVEEYAQSSDDMQNLLNSTDIASIFLDNDLRIKRFTKQAQNIISLIDTDIGRPLPDQASNLSYPHLIDDAKNVLETLVFKDKEVQAVNGDWYLLRILPYRTAENLIDGLAI</sequence>
<accession>A0A1V8M290</accession>
<comment type="caution">
    <text evidence="1">The sequence shown here is derived from an EMBL/GenBank/DDBJ whole genome shotgun (WGS) entry which is preliminary data.</text>
</comment>
<keyword evidence="2" id="KW-1185">Reference proteome</keyword>
<dbReference type="Pfam" id="PF13596">
    <property type="entry name" value="PAS_10"/>
    <property type="match status" value="1"/>
</dbReference>
<dbReference type="Proteomes" id="UP000191980">
    <property type="component" value="Unassembled WGS sequence"/>
</dbReference>
<proteinExistence type="predicted"/>
<protein>
    <submittedName>
        <fullName evidence="1">Uncharacterized protein</fullName>
    </submittedName>
</protein>
<name>A0A1V8M290_9GAMM</name>
<evidence type="ECO:0000313" key="2">
    <source>
        <dbReference type="Proteomes" id="UP000191980"/>
    </source>
</evidence>
<dbReference type="AlphaFoldDB" id="A0A1V8M290"/>
<reference evidence="1 2" key="1">
    <citation type="submission" date="2015-12" db="EMBL/GenBank/DDBJ databases">
        <authorList>
            <person name="Shamseldin A."/>
            <person name="Moawad H."/>
            <person name="Abd El-Rahim W.M."/>
            <person name="Sadowsky M.J."/>
        </authorList>
    </citation>
    <scope>NUCLEOTIDE SEQUENCE [LARGE SCALE GENOMIC DNA]</scope>
    <source>
        <strain evidence="1 2">WF1</strain>
    </source>
</reference>